<evidence type="ECO:0000256" key="8">
    <source>
        <dbReference type="HAMAP-Rule" id="MF_00265"/>
    </source>
</evidence>
<dbReference type="Gene3D" id="3.40.50.1010">
    <property type="entry name" value="5'-nuclease"/>
    <property type="match status" value="1"/>
</dbReference>
<accession>A0ABX0RTJ8</accession>
<dbReference type="SUPFAM" id="SSF88723">
    <property type="entry name" value="PIN domain-like"/>
    <property type="match status" value="1"/>
</dbReference>
<dbReference type="EC" id="3.1.-.-" evidence="8"/>
<evidence type="ECO:0000256" key="7">
    <source>
        <dbReference type="ARBA" id="ARBA00038093"/>
    </source>
</evidence>
<evidence type="ECO:0000256" key="6">
    <source>
        <dbReference type="ARBA" id="ARBA00022842"/>
    </source>
</evidence>
<dbReference type="InterPro" id="IPR029060">
    <property type="entry name" value="PIN-like_dom_sf"/>
</dbReference>
<dbReference type="EMBL" id="VWXC01000012">
    <property type="protein sequence ID" value="NIG20419.1"/>
    <property type="molecule type" value="Genomic_DNA"/>
</dbReference>
<organism evidence="10 11">
    <name type="scientific">Candidatus Pantoea communis</name>
    <dbReference type="NCBI Taxonomy" id="2608354"/>
    <lineage>
        <taxon>Bacteria</taxon>
        <taxon>Pseudomonadati</taxon>
        <taxon>Pseudomonadota</taxon>
        <taxon>Gammaproteobacteria</taxon>
        <taxon>Enterobacterales</taxon>
        <taxon>Erwiniaceae</taxon>
        <taxon>Pantoea</taxon>
    </lineage>
</organism>
<keyword evidence="6 8" id="KW-0460">Magnesium</keyword>
<comment type="similarity">
    <text evidence="7 8">Belongs to the PINc/VapC protein family.</text>
</comment>
<keyword evidence="2 8" id="KW-1277">Toxin-antitoxin system</keyword>
<evidence type="ECO:0000313" key="11">
    <source>
        <dbReference type="Proteomes" id="UP001515780"/>
    </source>
</evidence>
<dbReference type="InterPro" id="IPR022907">
    <property type="entry name" value="VapC_family"/>
</dbReference>
<evidence type="ECO:0000313" key="10">
    <source>
        <dbReference type="EMBL" id="NIG20419.1"/>
    </source>
</evidence>
<dbReference type="Proteomes" id="UP001515780">
    <property type="component" value="Unassembled WGS sequence"/>
</dbReference>
<dbReference type="InterPro" id="IPR002716">
    <property type="entry name" value="PIN_dom"/>
</dbReference>
<evidence type="ECO:0000256" key="1">
    <source>
        <dbReference type="ARBA" id="ARBA00001946"/>
    </source>
</evidence>
<dbReference type="InterPro" id="IPR050556">
    <property type="entry name" value="Type_II_TA_system_RNase"/>
</dbReference>
<keyword evidence="4 8" id="KW-0479">Metal-binding</keyword>
<keyword evidence="8" id="KW-0800">Toxin</keyword>
<feature type="binding site" evidence="8">
    <location>
        <position position="103"/>
    </location>
    <ligand>
        <name>Mg(2+)</name>
        <dbReference type="ChEBI" id="CHEBI:18420"/>
    </ligand>
</feature>
<evidence type="ECO:0000256" key="4">
    <source>
        <dbReference type="ARBA" id="ARBA00022723"/>
    </source>
</evidence>
<dbReference type="CDD" id="cd09881">
    <property type="entry name" value="PIN_VapC4-5_FitB-like"/>
    <property type="match status" value="1"/>
</dbReference>
<keyword evidence="11" id="KW-1185">Reference proteome</keyword>
<comment type="cofactor">
    <cofactor evidence="1 8">
        <name>Mg(2+)</name>
        <dbReference type="ChEBI" id="CHEBI:18420"/>
    </cofactor>
</comment>
<keyword evidence="3 8" id="KW-0540">Nuclease</keyword>
<keyword evidence="5 8" id="KW-0378">Hydrolase</keyword>
<proteinExistence type="inferred from homology"/>
<evidence type="ECO:0000256" key="2">
    <source>
        <dbReference type="ARBA" id="ARBA00022649"/>
    </source>
</evidence>
<evidence type="ECO:0000256" key="5">
    <source>
        <dbReference type="ARBA" id="ARBA00022801"/>
    </source>
</evidence>
<dbReference type="PANTHER" id="PTHR33653:SF1">
    <property type="entry name" value="RIBONUCLEASE VAPC2"/>
    <property type="match status" value="1"/>
</dbReference>
<sequence length="138" mass="15073">MNKTYMLDTCICSFIMREQPEDVIRRLEQAVLRNHRIVVSAITYAEMRFGAIGKKASPRHGQLVDEFCARLDAIVPWDRAAVDATAVIKATLSAAGTPIGPNDTAIAGHAIAAGVILVTNNTREFARVPGLVLEDWVK</sequence>
<feature type="domain" description="PIN" evidence="9">
    <location>
        <begin position="5"/>
        <end position="130"/>
    </location>
</feature>
<dbReference type="RefSeq" id="WP_045832538.1">
    <property type="nucleotide sequence ID" value="NZ_VWXC01000012.1"/>
</dbReference>
<protein>
    <recommendedName>
        <fullName evidence="8">Ribonuclease VapC</fullName>
        <shortName evidence="8">RNase VapC</shortName>
        <ecNumber evidence="8">3.1.-.-</ecNumber>
    </recommendedName>
    <alternativeName>
        <fullName evidence="8">Toxin VapC</fullName>
    </alternativeName>
</protein>
<comment type="function">
    <text evidence="8">Toxic component of a toxin-antitoxin (TA) system. An RNase.</text>
</comment>
<evidence type="ECO:0000259" key="9">
    <source>
        <dbReference type="Pfam" id="PF01850"/>
    </source>
</evidence>
<dbReference type="Pfam" id="PF01850">
    <property type="entry name" value="PIN"/>
    <property type="match status" value="1"/>
</dbReference>
<dbReference type="PANTHER" id="PTHR33653">
    <property type="entry name" value="RIBONUCLEASE VAPC2"/>
    <property type="match status" value="1"/>
</dbReference>
<feature type="binding site" evidence="8">
    <location>
        <position position="8"/>
    </location>
    <ligand>
        <name>Mg(2+)</name>
        <dbReference type="ChEBI" id="CHEBI:18420"/>
    </ligand>
</feature>
<dbReference type="HAMAP" id="MF_00265">
    <property type="entry name" value="VapC_Nob1"/>
    <property type="match status" value="1"/>
</dbReference>
<reference evidence="10 11" key="1">
    <citation type="journal article" date="2019" name="bioRxiv">
        <title>Bacteria contribute to plant secondary compound degradation in a generalist herbivore system.</title>
        <authorList>
            <person name="Francoeur C.B."/>
            <person name="Khadempour L."/>
            <person name="Moreira-Soto R.D."/>
            <person name="Gotting K."/>
            <person name="Book A.J."/>
            <person name="Pinto-Tomas A.A."/>
            <person name="Keefover-Ring K."/>
            <person name="Currie C.R."/>
        </authorList>
    </citation>
    <scope>NUCLEOTIDE SEQUENCE [LARGE SCALE GENOMIC DNA]</scope>
    <source>
        <strain evidence="10">Al-1710</strain>
    </source>
</reference>
<name>A0ABX0RTJ8_9GAMM</name>
<evidence type="ECO:0000256" key="3">
    <source>
        <dbReference type="ARBA" id="ARBA00022722"/>
    </source>
</evidence>
<gene>
    <name evidence="8" type="primary">vapC</name>
    <name evidence="10" type="ORF">F3J37_17230</name>
</gene>
<comment type="caution">
    <text evidence="10">The sequence shown here is derived from an EMBL/GenBank/DDBJ whole genome shotgun (WGS) entry which is preliminary data.</text>
</comment>